<accession>A0A2T3ZAB0</accession>
<proteinExistence type="predicted"/>
<name>A0A2T3ZAB0_TRIA4</name>
<dbReference type="Proteomes" id="UP000240493">
    <property type="component" value="Unassembled WGS sequence"/>
</dbReference>
<feature type="region of interest" description="Disordered" evidence="1">
    <location>
        <begin position="51"/>
        <end position="87"/>
    </location>
</feature>
<protein>
    <submittedName>
        <fullName evidence="2">Uncharacterized protein</fullName>
    </submittedName>
</protein>
<keyword evidence="3" id="KW-1185">Reference proteome</keyword>
<evidence type="ECO:0000256" key="1">
    <source>
        <dbReference type="SAM" id="MobiDB-lite"/>
    </source>
</evidence>
<dbReference type="EMBL" id="KZ679261">
    <property type="protein sequence ID" value="PTB41726.1"/>
    <property type="molecule type" value="Genomic_DNA"/>
</dbReference>
<feature type="compositionally biased region" description="Polar residues" evidence="1">
    <location>
        <begin position="65"/>
        <end position="77"/>
    </location>
</feature>
<dbReference type="AlphaFoldDB" id="A0A2T3ZAB0"/>
<evidence type="ECO:0000313" key="3">
    <source>
        <dbReference type="Proteomes" id="UP000240493"/>
    </source>
</evidence>
<organism evidence="2 3">
    <name type="scientific">Trichoderma asperellum (strain ATCC 204424 / CBS 433.97 / NBRC 101777)</name>
    <dbReference type="NCBI Taxonomy" id="1042311"/>
    <lineage>
        <taxon>Eukaryota</taxon>
        <taxon>Fungi</taxon>
        <taxon>Dikarya</taxon>
        <taxon>Ascomycota</taxon>
        <taxon>Pezizomycotina</taxon>
        <taxon>Sordariomycetes</taxon>
        <taxon>Hypocreomycetidae</taxon>
        <taxon>Hypocreales</taxon>
        <taxon>Hypocreaceae</taxon>
        <taxon>Trichoderma</taxon>
    </lineage>
</organism>
<sequence>MSCRCPELRVSAECLSFFPSARVIPLAPTCPTTSSLIRRQTAKLHAQFVSAPEPQPRFPSHRAKVNTTQARRGSSGTRKLPERHATVSPLPVRLERKDCWAELVGKEVKRREE</sequence>
<evidence type="ECO:0000313" key="2">
    <source>
        <dbReference type="EMBL" id="PTB41726.1"/>
    </source>
</evidence>
<gene>
    <name evidence="2" type="ORF">M441DRAFT_403629</name>
</gene>
<reference evidence="2 3" key="1">
    <citation type="submission" date="2016-07" db="EMBL/GenBank/DDBJ databases">
        <title>Multiple horizontal gene transfer events from other fungi enriched the ability of initially mycotrophic Trichoderma (Ascomycota) to feed on dead plant biomass.</title>
        <authorList>
            <consortium name="DOE Joint Genome Institute"/>
            <person name="Aerts A."/>
            <person name="Atanasova L."/>
            <person name="Chenthamara K."/>
            <person name="Zhang J."/>
            <person name="Grujic M."/>
            <person name="Henrissat B."/>
            <person name="Kuo A."/>
            <person name="Salamov A."/>
            <person name="Lipzen A."/>
            <person name="Labutti K."/>
            <person name="Barry K."/>
            <person name="Miao Y."/>
            <person name="Rahimi M.J."/>
            <person name="Shen Q."/>
            <person name="Grigoriev I.V."/>
            <person name="Kubicek C.P."/>
            <person name="Druzhinina I.S."/>
        </authorList>
    </citation>
    <scope>NUCLEOTIDE SEQUENCE [LARGE SCALE GENOMIC DNA]</scope>
    <source>
        <strain evidence="2 3">CBS 433.97</strain>
    </source>
</reference>